<evidence type="ECO:0000313" key="4">
    <source>
        <dbReference type="EMBL" id="KAJ2892741.1"/>
    </source>
</evidence>
<accession>A0AAD5WN65</accession>
<evidence type="ECO:0000256" key="1">
    <source>
        <dbReference type="ARBA" id="ARBA00022679"/>
    </source>
</evidence>
<name>A0AAD5WN65_9PEZI</name>
<sequence length="346" mass="38841">MSTSVDIGAVPSARGGMLAGLKMASTSRTPDTLGLTSQGQDTEPGLDIKTRVLNYYNSLESRLGYKLVLGGTRHFGYWERDTYWPFPINRALRLMEEKLFERLALPPGGRVLDSGSGDGIVALEMHRMGKYEVTGIDLVPRHLSHSWKRVAKAERGGNIEKGKVKFKYADFHHLLDEVQSGSFDGVYAIETMAHAADVPLVLSNFYQALKPGGRLCIVDYEHIPAPEDMSDNEKLLKKAYDEVIDLGAMPANWSNEEGTIEQWIADVGFENVRVVDYSPNIVPMLRLFFCLAIIPYFIIRFLGIEKYFVNTTAGVWGYRGRKYWRFKVWSAQKPGGPPTENGQSHE</sequence>
<dbReference type="PANTHER" id="PTHR44068:SF1">
    <property type="entry name" value="HYPOTHETICAL LOC100005854"/>
    <property type="match status" value="1"/>
</dbReference>
<gene>
    <name evidence="4" type="ORF">MKZ38_009426</name>
</gene>
<keyword evidence="5" id="KW-1185">Reference proteome</keyword>
<dbReference type="InterPro" id="IPR050447">
    <property type="entry name" value="Erg6_SMT_methyltransf"/>
</dbReference>
<dbReference type="EMBL" id="JAKWBI020000733">
    <property type="protein sequence ID" value="KAJ2892741.1"/>
    <property type="molecule type" value="Genomic_DNA"/>
</dbReference>
<keyword evidence="3" id="KW-1133">Transmembrane helix</keyword>
<dbReference type="GO" id="GO:0006696">
    <property type="term" value="P:ergosterol biosynthetic process"/>
    <property type="evidence" value="ECO:0007669"/>
    <property type="project" value="TreeGrafter"/>
</dbReference>
<evidence type="ECO:0008006" key="6">
    <source>
        <dbReference type="Google" id="ProtNLM"/>
    </source>
</evidence>
<keyword evidence="3" id="KW-0472">Membrane</keyword>
<feature type="transmembrane region" description="Helical" evidence="3">
    <location>
        <begin position="281"/>
        <end position="299"/>
    </location>
</feature>
<organism evidence="4 5">
    <name type="scientific">Zalerion maritima</name>
    <dbReference type="NCBI Taxonomy" id="339359"/>
    <lineage>
        <taxon>Eukaryota</taxon>
        <taxon>Fungi</taxon>
        <taxon>Dikarya</taxon>
        <taxon>Ascomycota</taxon>
        <taxon>Pezizomycotina</taxon>
        <taxon>Sordariomycetes</taxon>
        <taxon>Lulworthiomycetidae</taxon>
        <taxon>Lulworthiales</taxon>
        <taxon>Lulworthiaceae</taxon>
        <taxon>Zalerion</taxon>
    </lineage>
</organism>
<evidence type="ECO:0000256" key="3">
    <source>
        <dbReference type="SAM" id="Phobius"/>
    </source>
</evidence>
<dbReference type="CDD" id="cd02440">
    <property type="entry name" value="AdoMet_MTases"/>
    <property type="match status" value="1"/>
</dbReference>
<dbReference type="AlphaFoldDB" id="A0AAD5WN65"/>
<evidence type="ECO:0000313" key="5">
    <source>
        <dbReference type="Proteomes" id="UP001201980"/>
    </source>
</evidence>
<reference evidence="4" key="1">
    <citation type="submission" date="2022-07" db="EMBL/GenBank/DDBJ databases">
        <title>Draft genome sequence of Zalerion maritima ATCC 34329, a (micro)plastics degrading marine fungus.</title>
        <authorList>
            <person name="Paco A."/>
            <person name="Goncalves M.F.M."/>
            <person name="Rocha-Santos T.A.P."/>
            <person name="Alves A."/>
        </authorList>
    </citation>
    <scope>NUCLEOTIDE SEQUENCE</scope>
    <source>
        <strain evidence="4">ATCC 34329</strain>
    </source>
</reference>
<dbReference type="Proteomes" id="UP001201980">
    <property type="component" value="Unassembled WGS sequence"/>
</dbReference>
<evidence type="ECO:0000256" key="2">
    <source>
        <dbReference type="ARBA" id="ARBA00038188"/>
    </source>
</evidence>
<proteinExistence type="inferred from homology"/>
<dbReference type="Pfam" id="PF13489">
    <property type="entry name" value="Methyltransf_23"/>
    <property type="match status" value="1"/>
</dbReference>
<comment type="caution">
    <text evidence="4">The sequence shown here is derived from an EMBL/GenBank/DDBJ whole genome shotgun (WGS) entry which is preliminary data.</text>
</comment>
<dbReference type="GO" id="GO:0003838">
    <property type="term" value="F:sterol 24-C-methyltransferase activity"/>
    <property type="evidence" value="ECO:0007669"/>
    <property type="project" value="TreeGrafter"/>
</dbReference>
<dbReference type="InterPro" id="IPR029063">
    <property type="entry name" value="SAM-dependent_MTases_sf"/>
</dbReference>
<keyword evidence="1" id="KW-0808">Transferase</keyword>
<protein>
    <recommendedName>
        <fullName evidence="6">Methyltransferase type 11 domain-containing protein</fullName>
    </recommendedName>
</protein>
<dbReference type="PANTHER" id="PTHR44068">
    <property type="entry name" value="ZGC:194242"/>
    <property type="match status" value="1"/>
</dbReference>
<comment type="similarity">
    <text evidence="2">Belongs to the class I-like SAM-binding methyltransferase superfamily. Erg6/SMT family.</text>
</comment>
<dbReference type="SUPFAM" id="SSF53335">
    <property type="entry name" value="S-adenosyl-L-methionine-dependent methyltransferases"/>
    <property type="match status" value="1"/>
</dbReference>
<dbReference type="GO" id="GO:0005783">
    <property type="term" value="C:endoplasmic reticulum"/>
    <property type="evidence" value="ECO:0007669"/>
    <property type="project" value="TreeGrafter"/>
</dbReference>
<keyword evidence="3" id="KW-0812">Transmembrane</keyword>
<dbReference type="Gene3D" id="3.40.50.150">
    <property type="entry name" value="Vaccinia Virus protein VP39"/>
    <property type="match status" value="1"/>
</dbReference>